<dbReference type="GO" id="GO:0006487">
    <property type="term" value="P:protein N-linked glycosylation"/>
    <property type="evidence" value="ECO:0007669"/>
    <property type="project" value="TreeGrafter"/>
</dbReference>
<feature type="region of interest" description="Disordered" evidence="9">
    <location>
        <begin position="746"/>
        <end position="881"/>
    </location>
</feature>
<evidence type="ECO:0000256" key="8">
    <source>
        <dbReference type="ARBA" id="ARBA00022962"/>
    </source>
</evidence>
<dbReference type="InterPro" id="IPR017932">
    <property type="entry name" value="GATase_2_dom"/>
</dbReference>
<feature type="domain" description="SIS" evidence="11">
    <location>
        <begin position="553"/>
        <end position="696"/>
    </location>
</feature>
<feature type="compositionally biased region" description="Basic and acidic residues" evidence="9">
    <location>
        <begin position="988"/>
        <end position="997"/>
    </location>
</feature>
<accession>A0A0G4HC19</accession>
<dbReference type="AlphaFoldDB" id="A0A0G4HC19"/>
<dbReference type="VEuPathDB" id="CryptoDB:Cvel_25954"/>
<dbReference type="CDD" id="cd00714">
    <property type="entry name" value="GFAT"/>
    <property type="match status" value="1"/>
</dbReference>
<dbReference type="EMBL" id="CDMZ01002212">
    <property type="protein sequence ID" value="CEM41322.1"/>
    <property type="molecule type" value="Genomic_DNA"/>
</dbReference>
<dbReference type="FunFam" id="3.40.50.10490:FF:000036">
    <property type="entry name" value="Glutamine-fructose-6-phosphate transaminase (Isomerizing), variant"/>
    <property type="match status" value="1"/>
</dbReference>
<dbReference type="GO" id="GO:0097367">
    <property type="term" value="F:carbohydrate derivative binding"/>
    <property type="evidence" value="ECO:0007669"/>
    <property type="project" value="InterPro"/>
</dbReference>
<dbReference type="Gene3D" id="3.60.20.10">
    <property type="entry name" value="Glutamine Phosphoribosylpyrophosphate, subunit 1, domain 1"/>
    <property type="match status" value="1"/>
</dbReference>
<dbReference type="InterPro" id="IPR035466">
    <property type="entry name" value="GlmS/AgaS_SIS"/>
</dbReference>
<keyword evidence="6" id="KW-0808">Transferase</keyword>
<evidence type="ECO:0000256" key="6">
    <source>
        <dbReference type="ARBA" id="ARBA00022679"/>
    </source>
</evidence>
<organism evidence="12">
    <name type="scientific">Chromera velia CCMP2878</name>
    <dbReference type="NCBI Taxonomy" id="1169474"/>
    <lineage>
        <taxon>Eukaryota</taxon>
        <taxon>Sar</taxon>
        <taxon>Alveolata</taxon>
        <taxon>Colpodellida</taxon>
        <taxon>Chromeraceae</taxon>
        <taxon>Chromera</taxon>
    </lineage>
</organism>
<dbReference type="GO" id="GO:0004360">
    <property type="term" value="F:glutamine-fructose-6-phosphate transaminase (isomerizing) activity"/>
    <property type="evidence" value="ECO:0007669"/>
    <property type="project" value="UniProtKB-EC"/>
</dbReference>
<feature type="domain" description="Glutamine amidotransferase type-2" evidence="10">
    <location>
        <begin position="90"/>
        <end position="314"/>
    </location>
</feature>
<feature type="region of interest" description="Disordered" evidence="9">
    <location>
        <begin position="973"/>
        <end position="997"/>
    </location>
</feature>
<evidence type="ECO:0000256" key="1">
    <source>
        <dbReference type="ARBA" id="ARBA00001031"/>
    </source>
</evidence>
<dbReference type="CDD" id="cd05008">
    <property type="entry name" value="SIS_GlmS_GlmD_1"/>
    <property type="match status" value="1"/>
</dbReference>
<comment type="catalytic activity">
    <reaction evidence="1">
        <text>D-fructose 6-phosphate + L-glutamine = D-glucosamine 6-phosphate + L-glutamate</text>
        <dbReference type="Rhea" id="RHEA:13237"/>
        <dbReference type="ChEBI" id="CHEBI:29985"/>
        <dbReference type="ChEBI" id="CHEBI:58359"/>
        <dbReference type="ChEBI" id="CHEBI:58725"/>
        <dbReference type="ChEBI" id="CHEBI:61527"/>
        <dbReference type="EC" id="2.6.1.16"/>
    </reaction>
</comment>
<dbReference type="FunFam" id="3.60.20.10:FF:000006">
    <property type="entry name" value="Glutamine--fructose-6-phosphate aminotransferase [isomerizing]"/>
    <property type="match status" value="1"/>
</dbReference>
<dbReference type="NCBIfam" id="TIGR01135">
    <property type="entry name" value="glmS"/>
    <property type="match status" value="1"/>
</dbReference>
<evidence type="ECO:0000259" key="10">
    <source>
        <dbReference type="PROSITE" id="PS51278"/>
    </source>
</evidence>
<name>A0A0G4HC19_9ALVE</name>
<dbReference type="GO" id="GO:0006047">
    <property type="term" value="P:UDP-N-acetylglucosamine metabolic process"/>
    <property type="evidence" value="ECO:0007669"/>
    <property type="project" value="TreeGrafter"/>
</dbReference>
<dbReference type="PANTHER" id="PTHR10937:SF0">
    <property type="entry name" value="GLUTAMINE--FRUCTOSE-6-PHOSPHATE TRANSAMINASE (ISOMERIZING)"/>
    <property type="match status" value="1"/>
</dbReference>
<evidence type="ECO:0000256" key="5">
    <source>
        <dbReference type="ARBA" id="ARBA00022576"/>
    </source>
</evidence>
<feature type="compositionally biased region" description="Polar residues" evidence="9">
    <location>
        <begin position="764"/>
        <end position="785"/>
    </location>
</feature>
<dbReference type="PhylomeDB" id="A0A0G4HC19"/>
<feature type="region of interest" description="Disordered" evidence="9">
    <location>
        <begin position="1005"/>
        <end position="1024"/>
    </location>
</feature>
<dbReference type="CDD" id="cd05009">
    <property type="entry name" value="SIS_GlmS_GlmD_2"/>
    <property type="match status" value="1"/>
</dbReference>
<evidence type="ECO:0000256" key="2">
    <source>
        <dbReference type="ARBA" id="ARBA00012916"/>
    </source>
</evidence>
<dbReference type="InterPro" id="IPR005855">
    <property type="entry name" value="GFAT"/>
</dbReference>
<dbReference type="InterPro" id="IPR035490">
    <property type="entry name" value="GlmS/FrlB_SIS"/>
</dbReference>
<dbReference type="PROSITE" id="PS51278">
    <property type="entry name" value="GATASE_TYPE_2"/>
    <property type="match status" value="1"/>
</dbReference>
<dbReference type="InterPro" id="IPR046348">
    <property type="entry name" value="SIS_dom_sf"/>
</dbReference>
<feature type="compositionally biased region" description="Pro residues" evidence="9">
    <location>
        <begin position="830"/>
        <end position="839"/>
    </location>
</feature>
<keyword evidence="4" id="KW-0963">Cytoplasm</keyword>
<gene>
    <name evidence="12" type="ORF">Cvel_25954</name>
</gene>
<feature type="domain" description="SIS" evidence="11">
    <location>
        <begin position="380"/>
        <end position="519"/>
    </location>
</feature>
<keyword evidence="5" id="KW-0032">Aminotransferase</keyword>
<evidence type="ECO:0000256" key="4">
    <source>
        <dbReference type="ARBA" id="ARBA00022490"/>
    </source>
</evidence>
<keyword evidence="7" id="KW-0677">Repeat</keyword>
<dbReference type="Pfam" id="PF01380">
    <property type="entry name" value="SIS"/>
    <property type="match status" value="2"/>
</dbReference>
<dbReference type="Gene3D" id="3.40.50.10490">
    <property type="entry name" value="Glucose-6-phosphate isomerase like protein, domain 1"/>
    <property type="match status" value="2"/>
</dbReference>
<evidence type="ECO:0000313" key="12">
    <source>
        <dbReference type="EMBL" id="CEM41322.1"/>
    </source>
</evidence>
<dbReference type="FunFam" id="3.40.50.10490:FF:000022">
    <property type="entry name" value="Glutamine--fructose-6-phosphate aminotransferase [isomerizing]"/>
    <property type="match status" value="1"/>
</dbReference>
<sequence length="1160" mass="126517">MFSRVFPLVGRAALPRHSQAAALLQSSNFASFWFHMSSPHASASSGRGEDEQQRGFVGADMLRYLSIAGAAGLALFALPSILKPKRADCCGIVGYMGHQEAQPILMDGIKILQNRGYDSAGMATLSADGRIISCKFASKSGTADSVSILESNSRKTNQHSTLGIAHTRWATHGAKTDENAHPHCDYKNRIALVHNGTIENYAPLKKRLQEEGAQFHSQTDTEVIANLIGSYLDKGLGFEQSVAEAIGELTGTWGLCIVHKDHPDKMVVARNGSPLLVAAYDDQVFVASESSALARNVNQYVTLKDGEMAVVTRAGIDHLVGTRPMQKIHKERVQVSPDPYPHWTLKEIHEQPKSLARALNYGGRIQPPANRVRLGGMDTSKDSFLKVQNLVIAACGTSMYAGIYGQLLMQWLGCLDVVRVIDASECDMNCFPKTGGGLLLLSQSGETLDVIRAAALAEQANVKTFSVVNVVGSALAQKTGCGVYLNAGREVAVASTKAFTSQVTVLTLIAAWFAQMHAESSHMDRRAQLMDSVHRLPVYAGMTVHCEEQALRLAERIKNASTMFVLGKGFAWPVALEGALKIKEISYIHAEGFPGGALKHGPFALIDEKARTPVILIVLSDEHTALMRNAAEQVKARGAHLIVITDNAELVSDLVSPEDIFVIPSNGPLTALLAAIPLQLLAYHLAVLKGNNPDYPRGLAKTVTVVVKVGEEVFCPPSMRELHRIHMLDHHAQAAQTKASHLMEGLGWDEEPSTPFARSETETHSPMSPSTPTVPHSYRSSQHPTVQDPDRSSQIPNSYPTDFHDSYLPSPVQAHPYQPHSMQPNSYQSPYPPVPPPNRNPGLPTRPLQQPPDRPPDGLTERQRARRNNPSDFNPLAPNLYRGHEHPVRHLGTEYKGWTFPQNGLRGFAVHAGAPARATPEYHPAISKTPESNVFPSYFTTPQPQHPSRNPLALPREATHEAGSLREGFDPYSATPSAPPGFALLPQEGERQKERDKFGSPLHMLDRNEEHHRGNSVPYSAPTRGGFEVRDHLMGTLTNETLSGRESALFGPVLQQQKQAEKELGDESCPLPDSKYDQTRRKTNREADLFPFSQALPHSSFSGPHPTRTMERGEILQQISAATALPDFVAPPSVSEARVAPFFRAGGGGADDDLPPAYDE</sequence>
<dbReference type="GO" id="GO:0006002">
    <property type="term" value="P:fructose 6-phosphate metabolic process"/>
    <property type="evidence" value="ECO:0007669"/>
    <property type="project" value="TreeGrafter"/>
</dbReference>
<feature type="compositionally biased region" description="Basic and acidic residues" evidence="9">
    <location>
        <begin position="854"/>
        <end position="863"/>
    </location>
</feature>
<reference evidence="12" key="1">
    <citation type="submission" date="2014-11" db="EMBL/GenBank/DDBJ databases">
        <authorList>
            <person name="Otto D Thomas"/>
            <person name="Naeem Raeece"/>
        </authorList>
    </citation>
    <scope>NUCLEOTIDE SEQUENCE</scope>
</reference>
<proteinExistence type="predicted"/>
<dbReference type="PANTHER" id="PTHR10937">
    <property type="entry name" value="GLUCOSAMINE--FRUCTOSE-6-PHOSPHATE AMINOTRANSFERASE, ISOMERIZING"/>
    <property type="match status" value="1"/>
</dbReference>
<dbReference type="Pfam" id="PF13522">
    <property type="entry name" value="GATase_6"/>
    <property type="match status" value="1"/>
</dbReference>
<dbReference type="PROSITE" id="PS51464">
    <property type="entry name" value="SIS"/>
    <property type="match status" value="2"/>
</dbReference>
<dbReference type="InterPro" id="IPR047084">
    <property type="entry name" value="GFAT_N"/>
</dbReference>
<dbReference type="SUPFAM" id="SSF53697">
    <property type="entry name" value="SIS domain"/>
    <property type="match status" value="1"/>
</dbReference>
<dbReference type="SUPFAM" id="SSF56235">
    <property type="entry name" value="N-terminal nucleophile aminohydrolases (Ntn hydrolases)"/>
    <property type="match status" value="1"/>
</dbReference>
<dbReference type="EC" id="2.6.1.16" evidence="2"/>
<dbReference type="InterPro" id="IPR001347">
    <property type="entry name" value="SIS_dom"/>
</dbReference>
<evidence type="ECO:0000256" key="3">
    <source>
        <dbReference type="ARBA" id="ARBA00016090"/>
    </source>
</evidence>
<dbReference type="NCBIfam" id="NF001484">
    <property type="entry name" value="PRK00331.1"/>
    <property type="match status" value="1"/>
</dbReference>
<evidence type="ECO:0000256" key="9">
    <source>
        <dbReference type="SAM" id="MobiDB-lite"/>
    </source>
</evidence>
<evidence type="ECO:0000256" key="7">
    <source>
        <dbReference type="ARBA" id="ARBA00022737"/>
    </source>
</evidence>
<dbReference type="InterPro" id="IPR029055">
    <property type="entry name" value="Ntn_hydrolases_N"/>
</dbReference>
<protein>
    <recommendedName>
        <fullName evidence="3">Glutamine--fructose-6-phosphate aminotransferase [isomerizing]</fullName>
        <ecNumber evidence="2">2.6.1.16</ecNumber>
    </recommendedName>
</protein>
<evidence type="ECO:0000259" key="11">
    <source>
        <dbReference type="PROSITE" id="PS51464"/>
    </source>
</evidence>
<keyword evidence="8" id="KW-0315">Glutamine amidotransferase</keyword>